<accession>A0A2I3T409</accession>
<organism evidence="1 2">
    <name type="scientific">Pan troglodytes</name>
    <name type="common">Chimpanzee</name>
    <dbReference type="NCBI Taxonomy" id="9598"/>
    <lineage>
        <taxon>Eukaryota</taxon>
        <taxon>Metazoa</taxon>
        <taxon>Chordata</taxon>
        <taxon>Craniata</taxon>
        <taxon>Vertebrata</taxon>
        <taxon>Euteleostomi</taxon>
        <taxon>Mammalia</taxon>
        <taxon>Eutheria</taxon>
        <taxon>Euarchontoglires</taxon>
        <taxon>Primates</taxon>
        <taxon>Haplorrhini</taxon>
        <taxon>Catarrhini</taxon>
        <taxon>Hominidae</taxon>
        <taxon>Pan</taxon>
    </lineage>
</organism>
<dbReference type="RefSeq" id="XP_016817318.1">
    <property type="nucleotide sequence ID" value="XM_016961829.4"/>
</dbReference>
<evidence type="ECO:0000313" key="1">
    <source>
        <dbReference type="Ensembl" id="ENSPTRP00000083962.1"/>
    </source>
</evidence>
<dbReference type="AlphaFoldDB" id="A0A2I3T409"/>
<dbReference type="CTD" id="414318"/>
<reference evidence="1" key="3">
    <citation type="submission" date="2025-09" db="UniProtKB">
        <authorList>
            <consortium name="Ensembl"/>
        </authorList>
    </citation>
    <scope>IDENTIFICATION</scope>
</reference>
<evidence type="ECO:0000313" key="2">
    <source>
        <dbReference type="Proteomes" id="UP000002277"/>
    </source>
</evidence>
<protein>
    <submittedName>
        <fullName evidence="1">Long intergenic non-protein coding RNA 2913</fullName>
    </submittedName>
</protein>
<sequence>MAYVALSDKSHLWGEVGEEACSSLNPPLFSPRPLPRLWPLPGTPFLPIRALPFSASSSGKSSLVPSPSSSAHSGFRTPCLGPDCLLCTQGCELHEGRNHMAVHSCVARAWPGAPQEVRHLNPLLCDPGSQVEPSWPWHPGLEQAAASWVGNHVSPAHRQALRGHSLGSAVRALMPGGHCPLCVPPKRGCSLRGGRGKHGPRPCCPLLRKFPVLPVHPWPFPCAVWDSGWSCR</sequence>
<gene>
    <name evidence="1" type="primary">LINC02913</name>
</gene>
<dbReference type="EMBL" id="AC183666">
    <property type="status" value="NOT_ANNOTATED_CDS"/>
    <property type="molecule type" value="Genomic_DNA"/>
</dbReference>
<dbReference type="OMA" id="CAVWDSG"/>
<dbReference type="KEGG" id="ptr:100615955"/>
<keyword evidence="2" id="KW-1185">Reference proteome</keyword>
<proteinExistence type="predicted"/>
<dbReference type="Ensembl" id="ENSPTRT00000102769.1">
    <property type="protein sequence ID" value="ENSPTRP00000083962.1"/>
    <property type="gene ID" value="ENSPTRG00000043633.1"/>
</dbReference>
<dbReference type="Bgee" id="ENSPTRG00000043633">
    <property type="expression patterns" value="Expressed in adult mammalian kidney and 5 other cell types or tissues"/>
</dbReference>
<dbReference type="GeneID" id="100615955"/>
<dbReference type="InParanoid" id="A0A2I3T409"/>
<name>A0A2I3T409_PANTR</name>
<reference evidence="1" key="2">
    <citation type="submission" date="2025-08" db="UniProtKB">
        <authorList>
            <consortium name="Ensembl"/>
        </authorList>
    </citation>
    <scope>IDENTIFICATION</scope>
</reference>
<dbReference type="GeneTree" id="ENSGT00910000147507"/>
<reference evidence="1 2" key="1">
    <citation type="journal article" date="2005" name="Nature">
        <title>Initial sequence of the chimpanzee genome and comparison with the human genome.</title>
        <authorList>
            <consortium name="Chimpanzee sequencing and analysis consortium"/>
        </authorList>
    </citation>
    <scope>NUCLEOTIDE SEQUENCE [LARGE SCALE GENOMIC DNA]</scope>
</reference>
<dbReference type="Proteomes" id="UP000002277">
    <property type="component" value="Chromosome 9"/>
</dbReference>